<keyword evidence="3" id="KW-0547">Nucleotide-binding</keyword>
<dbReference type="GO" id="GO:0016887">
    <property type="term" value="F:ATP hydrolysis activity"/>
    <property type="evidence" value="ECO:0007669"/>
    <property type="project" value="InterPro"/>
</dbReference>
<dbReference type="PATRIC" id="fig|1423735.3.peg.1849"/>
<evidence type="ECO:0000256" key="2">
    <source>
        <dbReference type="ARBA" id="ARBA00022592"/>
    </source>
</evidence>
<dbReference type="PANTHER" id="PTHR43423:SF1">
    <property type="entry name" value="ABC TRANSPORTER I FAMILY MEMBER 17"/>
    <property type="match status" value="1"/>
</dbReference>
<reference evidence="6 7" key="1">
    <citation type="journal article" date="2015" name="Genome Announc.">
        <title>Expanding the biotechnology potential of lactobacilli through comparative genomics of 213 strains and associated genera.</title>
        <authorList>
            <person name="Sun Z."/>
            <person name="Harris H.M."/>
            <person name="McCann A."/>
            <person name="Guo C."/>
            <person name="Argimon S."/>
            <person name="Zhang W."/>
            <person name="Yang X."/>
            <person name="Jeffery I.B."/>
            <person name="Cooney J.C."/>
            <person name="Kagawa T.F."/>
            <person name="Liu W."/>
            <person name="Song Y."/>
            <person name="Salvetti E."/>
            <person name="Wrobel A."/>
            <person name="Rasinkangas P."/>
            <person name="Parkhill J."/>
            <person name="Rea M.C."/>
            <person name="O'Sullivan O."/>
            <person name="Ritari J."/>
            <person name="Douillard F.P."/>
            <person name="Paul Ross R."/>
            <person name="Yang R."/>
            <person name="Briner A.E."/>
            <person name="Felis G.E."/>
            <person name="de Vos W.M."/>
            <person name="Barrangou R."/>
            <person name="Klaenhammer T.R."/>
            <person name="Caufield P.W."/>
            <person name="Cui Y."/>
            <person name="Zhang H."/>
            <person name="O'Toole P.W."/>
        </authorList>
    </citation>
    <scope>NUCLEOTIDE SEQUENCE [LARGE SCALE GENOMIC DNA]</scope>
    <source>
        <strain evidence="6 7">DSM 17758</strain>
    </source>
</reference>
<organism evidence="6 7">
    <name type="scientific">Lapidilactobacillus concavus DSM 17758</name>
    <dbReference type="NCBI Taxonomy" id="1423735"/>
    <lineage>
        <taxon>Bacteria</taxon>
        <taxon>Bacillati</taxon>
        <taxon>Bacillota</taxon>
        <taxon>Bacilli</taxon>
        <taxon>Lactobacillales</taxon>
        <taxon>Lactobacillaceae</taxon>
        <taxon>Lapidilactobacillus</taxon>
    </lineage>
</organism>
<dbReference type="NCBIfam" id="TIGR00972">
    <property type="entry name" value="3a0107s01c2"/>
    <property type="match status" value="1"/>
</dbReference>
<evidence type="ECO:0000256" key="1">
    <source>
        <dbReference type="ARBA" id="ARBA00022448"/>
    </source>
</evidence>
<dbReference type="AlphaFoldDB" id="A0A0R1VTN5"/>
<dbReference type="PANTHER" id="PTHR43423">
    <property type="entry name" value="ABC TRANSPORTER I FAMILY MEMBER 17"/>
    <property type="match status" value="1"/>
</dbReference>
<evidence type="ECO:0000313" key="7">
    <source>
        <dbReference type="Proteomes" id="UP000051315"/>
    </source>
</evidence>
<evidence type="ECO:0000259" key="5">
    <source>
        <dbReference type="PROSITE" id="PS50893"/>
    </source>
</evidence>
<dbReference type="GO" id="GO:0005315">
    <property type="term" value="F:phosphate transmembrane transporter activity"/>
    <property type="evidence" value="ECO:0007669"/>
    <property type="project" value="InterPro"/>
</dbReference>
<dbReference type="GO" id="GO:0035435">
    <property type="term" value="P:phosphate ion transmembrane transport"/>
    <property type="evidence" value="ECO:0007669"/>
    <property type="project" value="InterPro"/>
</dbReference>
<keyword evidence="1" id="KW-0813">Transport</keyword>
<feature type="domain" description="ABC transporter" evidence="5">
    <location>
        <begin position="8"/>
        <end position="249"/>
    </location>
</feature>
<dbReference type="Gene3D" id="3.40.50.300">
    <property type="entry name" value="P-loop containing nucleotide triphosphate hydrolases"/>
    <property type="match status" value="1"/>
</dbReference>
<evidence type="ECO:0000256" key="4">
    <source>
        <dbReference type="ARBA" id="ARBA00022840"/>
    </source>
</evidence>
<dbReference type="CDD" id="cd03260">
    <property type="entry name" value="ABC_PstB_phosphate_transporter"/>
    <property type="match status" value="1"/>
</dbReference>
<dbReference type="OrthoDB" id="9802185at2"/>
<protein>
    <submittedName>
        <fullName evidence="6">Phosphate ABC transporter ATP-binding protein</fullName>
    </submittedName>
</protein>
<sequence>MSKDNNLITVQDLHVYYGQLEALKGVTMNFKKNEITAVIGPSGCGKSTLLKTINRLNDLVANVTVTGTIKVDDQNVYAPNMDAVELRKQVGMLFQQPNPFPFSIYDNVTYGLRISGEKNKTVLDEAVEKSLQAAAIWDEVKDRLHDNALGLSGGQQQRICIARVLATKPKVILMDEPTSALDPISSDKIERTMLKLKEDYSIVIVTRNMQQASRISDRTAFFLAGELIEFGETRDIFMQPQKKETEDYISGRFG</sequence>
<comment type="caution">
    <text evidence="6">The sequence shown here is derived from an EMBL/GenBank/DDBJ whole genome shotgun (WGS) entry which is preliminary data.</text>
</comment>
<dbReference type="Proteomes" id="UP000051315">
    <property type="component" value="Unassembled WGS sequence"/>
</dbReference>
<name>A0A0R1VTN5_9LACO</name>
<evidence type="ECO:0000256" key="3">
    <source>
        <dbReference type="ARBA" id="ARBA00022741"/>
    </source>
</evidence>
<keyword evidence="2" id="KW-0592">Phosphate transport</keyword>
<keyword evidence="7" id="KW-1185">Reference proteome</keyword>
<keyword evidence="4 6" id="KW-0067">ATP-binding</keyword>
<dbReference type="EMBL" id="AZFX01000059">
    <property type="protein sequence ID" value="KRM09128.1"/>
    <property type="molecule type" value="Genomic_DNA"/>
</dbReference>
<dbReference type="STRING" id="1423735.FC15_GL001780"/>
<accession>A0A0R1VTN5</accession>
<dbReference type="Pfam" id="PF00005">
    <property type="entry name" value="ABC_tran"/>
    <property type="match status" value="1"/>
</dbReference>
<dbReference type="InterPro" id="IPR003439">
    <property type="entry name" value="ABC_transporter-like_ATP-bd"/>
</dbReference>
<dbReference type="RefSeq" id="WP_057824838.1">
    <property type="nucleotide sequence ID" value="NZ_AZFX01000059.1"/>
</dbReference>
<proteinExistence type="predicted"/>
<dbReference type="InterPro" id="IPR003593">
    <property type="entry name" value="AAA+_ATPase"/>
</dbReference>
<dbReference type="SMART" id="SM00382">
    <property type="entry name" value="AAA"/>
    <property type="match status" value="1"/>
</dbReference>
<dbReference type="SUPFAM" id="SSF52540">
    <property type="entry name" value="P-loop containing nucleoside triphosphate hydrolases"/>
    <property type="match status" value="1"/>
</dbReference>
<dbReference type="InterPro" id="IPR017871">
    <property type="entry name" value="ABC_transporter-like_CS"/>
</dbReference>
<gene>
    <name evidence="6" type="ORF">FC15_GL001780</name>
</gene>
<dbReference type="InterPro" id="IPR027417">
    <property type="entry name" value="P-loop_NTPase"/>
</dbReference>
<dbReference type="InterPro" id="IPR005670">
    <property type="entry name" value="PstB-like"/>
</dbReference>
<evidence type="ECO:0000313" key="6">
    <source>
        <dbReference type="EMBL" id="KRM09128.1"/>
    </source>
</evidence>
<dbReference type="GO" id="GO:0005524">
    <property type="term" value="F:ATP binding"/>
    <property type="evidence" value="ECO:0007669"/>
    <property type="project" value="UniProtKB-KW"/>
</dbReference>
<dbReference type="GO" id="GO:0016020">
    <property type="term" value="C:membrane"/>
    <property type="evidence" value="ECO:0007669"/>
    <property type="project" value="InterPro"/>
</dbReference>
<dbReference type="PROSITE" id="PS50893">
    <property type="entry name" value="ABC_TRANSPORTER_2"/>
    <property type="match status" value="1"/>
</dbReference>
<dbReference type="PROSITE" id="PS00211">
    <property type="entry name" value="ABC_TRANSPORTER_1"/>
    <property type="match status" value="1"/>
</dbReference>